<protein>
    <recommendedName>
        <fullName evidence="4">Secreted protein</fullName>
    </recommendedName>
</protein>
<keyword evidence="1" id="KW-0732">Signal</keyword>
<comment type="caution">
    <text evidence="2">The sequence shown here is derived from an EMBL/GenBank/DDBJ whole genome shotgun (WGS) entry which is preliminary data.</text>
</comment>
<feature type="signal peptide" evidence="1">
    <location>
        <begin position="1"/>
        <end position="18"/>
    </location>
</feature>
<feature type="chain" id="PRO_5035772776" description="Secreted protein" evidence="1">
    <location>
        <begin position="19"/>
        <end position="60"/>
    </location>
</feature>
<gene>
    <name evidence="2" type="ORF">KC19_4G233400</name>
</gene>
<sequence>MALSFDTVALSMAAFVSASTVSCLCLHSAASSLAASHCSLMAAKRASAVVHRFCNTNKTN</sequence>
<evidence type="ECO:0000256" key="1">
    <source>
        <dbReference type="SAM" id="SignalP"/>
    </source>
</evidence>
<evidence type="ECO:0000313" key="3">
    <source>
        <dbReference type="Proteomes" id="UP000822688"/>
    </source>
</evidence>
<dbReference type="Proteomes" id="UP000822688">
    <property type="component" value="Chromosome 4"/>
</dbReference>
<evidence type="ECO:0000313" key="2">
    <source>
        <dbReference type="EMBL" id="KAG0581217.1"/>
    </source>
</evidence>
<accession>A0A8T0IEB1</accession>
<organism evidence="2 3">
    <name type="scientific">Ceratodon purpureus</name>
    <name type="common">Fire moss</name>
    <name type="synonym">Dicranum purpureum</name>
    <dbReference type="NCBI Taxonomy" id="3225"/>
    <lineage>
        <taxon>Eukaryota</taxon>
        <taxon>Viridiplantae</taxon>
        <taxon>Streptophyta</taxon>
        <taxon>Embryophyta</taxon>
        <taxon>Bryophyta</taxon>
        <taxon>Bryophytina</taxon>
        <taxon>Bryopsida</taxon>
        <taxon>Dicranidae</taxon>
        <taxon>Pseudoditrichales</taxon>
        <taxon>Ditrichaceae</taxon>
        <taxon>Ceratodon</taxon>
    </lineage>
</organism>
<keyword evidence="3" id="KW-1185">Reference proteome</keyword>
<dbReference type="AlphaFoldDB" id="A0A8T0IEB1"/>
<evidence type="ECO:0008006" key="4">
    <source>
        <dbReference type="Google" id="ProtNLM"/>
    </source>
</evidence>
<reference evidence="2" key="1">
    <citation type="submission" date="2020-06" db="EMBL/GenBank/DDBJ databases">
        <title>WGS assembly of Ceratodon purpureus strain R40.</title>
        <authorList>
            <person name="Carey S.B."/>
            <person name="Jenkins J."/>
            <person name="Shu S."/>
            <person name="Lovell J.T."/>
            <person name="Sreedasyam A."/>
            <person name="Maumus F."/>
            <person name="Tiley G.P."/>
            <person name="Fernandez-Pozo N."/>
            <person name="Barry K."/>
            <person name="Chen C."/>
            <person name="Wang M."/>
            <person name="Lipzen A."/>
            <person name="Daum C."/>
            <person name="Saski C.A."/>
            <person name="Payton A.C."/>
            <person name="Mcbreen J.C."/>
            <person name="Conrad R.E."/>
            <person name="Kollar L.M."/>
            <person name="Olsson S."/>
            <person name="Huttunen S."/>
            <person name="Landis J.B."/>
            <person name="Wickett N.J."/>
            <person name="Johnson M.G."/>
            <person name="Rensing S.A."/>
            <person name="Grimwood J."/>
            <person name="Schmutz J."/>
            <person name="Mcdaniel S.F."/>
        </authorList>
    </citation>
    <scope>NUCLEOTIDE SEQUENCE</scope>
    <source>
        <strain evidence="2">R40</strain>
    </source>
</reference>
<name>A0A8T0IEB1_CERPU</name>
<dbReference type="EMBL" id="CM026424">
    <property type="protein sequence ID" value="KAG0581217.1"/>
    <property type="molecule type" value="Genomic_DNA"/>
</dbReference>
<proteinExistence type="predicted"/>